<reference evidence="2" key="1">
    <citation type="submission" date="2022-08" db="EMBL/GenBank/DDBJ databases">
        <authorList>
            <consortium name="DOE Joint Genome Institute"/>
            <person name="Min B."/>
            <person name="Riley R."/>
            <person name="Sierra-Patev S."/>
            <person name="Naranjo-Ortiz M."/>
            <person name="Looney B."/>
            <person name="Konkel Z."/>
            <person name="Slot J.C."/>
            <person name="Sakamoto Y."/>
            <person name="Steenwyk J.L."/>
            <person name="Rokas A."/>
            <person name="Carro J."/>
            <person name="Camarero S."/>
            <person name="Ferreira P."/>
            <person name="Molpeceres G."/>
            <person name="Ruiz-Duenas F.J."/>
            <person name="Serrano A."/>
            <person name="Henrissat B."/>
            <person name="Drula E."/>
            <person name="Hughes K.W."/>
            <person name="Mata J.L."/>
            <person name="Ishikawa N.K."/>
            <person name="Vargas-Isla R."/>
            <person name="Ushijima S."/>
            <person name="Smith C.A."/>
            <person name="Ahrendt S."/>
            <person name="Andreopoulos W."/>
            <person name="He G."/>
            <person name="Labutti K."/>
            <person name="Lipzen A."/>
            <person name="Ng V."/>
            <person name="Sandor L."/>
            <person name="Barry K."/>
            <person name="Martinez A.T."/>
            <person name="Xiao Y."/>
            <person name="Gibbons J.G."/>
            <person name="Terashima K."/>
            <person name="Hibbett D.S."/>
            <person name="Grigoriev I.V."/>
        </authorList>
    </citation>
    <scope>NUCLEOTIDE SEQUENCE</scope>
    <source>
        <strain evidence="2">TFB9207</strain>
    </source>
</reference>
<keyword evidence="1" id="KW-0732">Signal</keyword>
<dbReference type="AlphaFoldDB" id="A0AA38NXU5"/>
<gene>
    <name evidence="2" type="ORF">F5878DRAFT_634724</name>
</gene>
<dbReference type="Proteomes" id="UP001163846">
    <property type="component" value="Unassembled WGS sequence"/>
</dbReference>
<evidence type="ECO:0000313" key="3">
    <source>
        <dbReference type="Proteomes" id="UP001163846"/>
    </source>
</evidence>
<name>A0AA38NXU5_9AGAR</name>
<evidence type="ECO:0000313" key="2">
    <source>
        <dbReference type="EMBL" id="KAJ3832612.1"/>
    </source>
</evidence>
<dbReference type="EMBL" id="MU806905">
    <property type="protein sequence ID" value="KAJ3832612.1"/>
    <property type="molecule type" value="Genomic_DNA"/>
</dbReference>
<organism evidence="2 3">
    <name type="scientific">Lentinula raphanica</name>
    <dbReference type="NCBI Taxonomy" id="153919"/>
    <lineage>
        <taxon>Eukaryota</taxon>
        <taxon>Fungi</taxon>
        <taxon>Dikarya</taxon>
        <taxon>Basidiomycota</taxon>
        <taxon>Agaricomycotina</taxon>
        <taxon>Agaricomycetes</taxon>
        <taxon>Agaricomycetidae</taxon>
        <taxon>Agaricales</taxon>
        <taxon>Marasmiineae</taxon>
        <taxon>Omphalotaceae</taxon>
        <taxon>Lentinula</taxon>
    </lineage>
</organism>
<protein>
    <submittedName>
        <fullName evidence="2">Uncharacterized protein</fullName>
    </submittedName>
</protein>
<comment type="caution">
    <text evidence="2">The sequence shown here is derived from an EMBL/GenBank/DDBJ whole genome shotgun (WGS) entry which is preliminary data.</text>
</comment>
<proteinExistence type="predicted"/>
<feature type="chain" id="PRO_5041249458" evidence="1">
    <location>
        <begin position="30"/>
        <end position="204"/>
    </location>
</feature>
<evidence type="ECO:0000256" key="1">
    <source>
        <dbReference type="SAM" id="SignalP"/>
    </source>
</evidence>
<accession>A0AA38NXU5</accession>
<keyword evidence="3" id="KW-1185">Reference proteome</keyword>
<sequence length="204" mass="23028">MKISSVFSVSSPHLCIALMLVVLTLGSTALPVLQTHTLHEAPAIQESPLPERRSELLTGWTPNTHPDFPIPSVEHPGYRTFRPVKILVLPTGRDEVTLMFQIGSDRDSQSYREAVQYLRGGRPERGFTVSDLASQSFKDGRLIGSVYMSDDEREAVWSMVRKGAPYRTKRKLMRAVIKELEKMDFSQDQAQLGTMDELYAQFQS</sequence>
<feature type="signal peptide" evidence="1">
    <location>
        <begin position="1"/>
        <end position="29"/>
    </location>
</feature>